<protein>
    <submittedName>
        <fullName evidence="9">Cytochrome c4</fullName>
    </submittedName>
</protein>
<evidence type="ECO:0000259" key="8">
    <source>
        <dbReference type="PROSITE" id="PS51007"/>
    </source>
</evidence>
<keyword evidence="4" id="KW-0249">Electron transport</keyword>
<comment type="caution">
    <text evidence="9">The sequence shown here is derived from an EMBL/GenBank/DDBJ whole genome shotgun (WGS) entry which is preliminary data.</text>
</comment>
<evidence type="ECO:0000256" key="5">
    <source>
        <dbReference type="ARBA" id="ARBA00023004"/>
    </source>
</evidence>
<keyword evidence="7" id="KW-0732">Signal</keyword>
<reference evidence="9 10" key="1">
    <citation type="submission" date="2020-06" db="EMBL/GenBank/DDBJ databases">
        <authorList>
            <person name="Scott K."/>
        </authorList>
    </citation>
    <scope>NUCLEOTIDE SEQUENCE [LARGE SCALE GENOMIC DNA]</scope>
    <source>
        <strain evidence="9 10">HH1</strain>
    </source>
</reference>
<dbReference type="SUPFAM" id="SSF46626">
    <property type="entry name" value="Cytochrome c"/>
    <property type="match status" value="2"/>
</dbReference>
<evidence type="ECO:0000256" key="7">
    <source>
        <dbReference type="SAM" id="SignalP"/>
    </source>
</evidence>
<dbReference type="Pfam" id="PF00034">
    <property type="entry name" value="Cytochrom_C"/>
    <property type="match status" value="2"/>
</dbReference>
<reference evidence="9 10" key="2">
    <citation type="submission" date="2020-11" db="EMBL/GenBank/DDBJ databases">
        <title>Sulfur oxidizing isolate from Hospital Hole Sinkhole.</title>
        <authorList>
            <person name="Scott K.M."/>
        </authorList>
    </citation>
    <scope>NUCLEOTIDE SEQUENCE [LARGE SCALE GENOMIC DNA]</scope>
    <source>
        <strain evidence="9 10">HH1</strain>
    </source>
</reference>
<dbReference type="PROSITE" id="PS51007">
    <property type="entry name" value="CYTC"/>
    <property type="match status" value="2"/>
</dbReference>
<feature type="signal peptide" evidence="7">
    <location>
        <begin position="1"/>
        <end position="22"/>
    </location>
</feature>
<evidence type="ECO:0000256" key="2">
    <source>
        <dbReference type="ARBA" id="ARBA00022617"/>
    </source>
</evidence>
<evidence type="ECO:0000313" key="10">
    <source>
        <dbReference type="Proteomes" id="UP001193680"/>
    </source>
</evidence>
<dbReference type="Proteomes" id="UP001193680">
    <property type="component" value="Unassembled WGS sequence"/>
</dbReference>
<gene>
    <name evidence="9" type="ORF">H8792_003350</name>
</gene>
<dbReference type="PANTHER" id="PTHR33751">
    <property type="entry name" value="CBB3-TYPE CYTOCHROME C OXIDASE SUBUNIT FIXP"/>
    <property type="match status" value="1"/>
</dbReference>
<feature type="domain" description="Cytochrome c" evidence="8">
    <location>
        <begin position="49"/>
        <end position="134"/>
    </location>
</feature>
<dbReference type="InterPro" id="IPR036909">
    <property type="entry name" value="Cyt_c-like_dom_sf"/>
</dbReference>
<keyword evidence="3 6" id="KW-0479">Metal-binding</keyword>
<evidence type="ECO:0000256" key="6">
    <source>
        <dbReference type="PROSITE-ProRule" id="PRU00433"/>
    </source>
</evidence>
<accession>A0ABS0BWB2</accession>
<dbReference type="Gene3D" id="1.10.760.10">
    <property type="entry name" value="Cytochrome c-like domain"/>
    <property type="match status" value="2"/>
</dbReference>
<evidence type="ECO:0000256" key="3">
    <source>
        <dbReference type="ARBA" id="ARBA00022723"/>
    </source>
</evidence>
<dbReference type="PANTHER" id="PTHR33751:SF9">
    <property type="entry name" value="CYTOCHROME C4"/>
    <property type="match status" value="1"/>
</dbReference>
<proteinExistence type="predicted"/>
<sequence>MKKIVLFGALSLGVAYSMSALASEHGHAAKAEPWTLAKWDQTAANLPGGNAAKGEALHKNNFCMACHGAEGVAPSRNAPSLAGNTVEYTYKTLKDYQSTLRNEGNGKSAVMITAAQTLSDQDIADLAAYYASQVIPAKPTPMTVDPAIELLVRKGDFNRMITPCASCHGAHGEGKDITPALAGQTPEYFVRTMHAYKNGHRTNDINEGMSQFTHDLTDAEIEALAEYYASLSKQ</sequence>
<keyword evidence="5 6" id="KW-0408">Iron</keyword>
<name>A0ABS0BWB2_9GAMM</name>
<keyword evidence="1" id="KW-0813">Transport</keyword>
<organism evidence="9 10">
    <name type="scientific">Thiomicrorhabdus heinhorstiae</name>
    <dbReference type="NCBI Taxonomy" id="2748010"/>
    <lineage>
        <taxon>Bacteria</taxon>
        <taxon>Pseudomonadati</taxon>
        <taxon>Pseudomonadota</taxon>
        <taxon>Gammaproteobacteria</taxon>
        <taxon>Thiotrichales</taxon>
        <taxon>Piscirickettsiaceae</taxon>
        <taxon>Thiomicrorhabdus</taxon>
    </lineage>
</organism>
<evidence type="ECO:0000256" key="4">
    <source>
        <dbReference type="ARBA" id="ARBA00022982"/>
    </source>
</evidence>
<keyword evidence="10" id="KW-1185">Reference proteome</keyword>
<dbReference type="InterPro" id="IPR050597">
    <property type="entry name" value="Cytochrome_c_Oxidase_Subunit"/>
</dbReference>
<evidence type="ECO:0000256" key="1">
    <source>
        <dbReference type="ARBA" id="ARBA00022448"/>
    </source>
</evidence>
<dbReference type="InterPro" id="IPR009056">
    <property type="entry name" value="Cyt_c-like_dom"/>
</dbReference>
<feature type="chain" id="PRO_5047055703" evidence="7">
    <location>
        <begin position="23"/>
        <end position="234"/>
    </location>
</feature>
<dbReference type="EMBL" id="JACBGI020000003">
    <property type="protein sequence ID" value="MBF6057368.1"/>
    <property type="molecule type" value="Genomic_DNA"/>
</dbReference>
<evidence type="ECO:0000313" key="9">
    <source>
        <dbReference type="EMBL" id="MBF6057368.1"/>
    </source>
</evidence>
<keyword evidence="2 6" id="KW-0349">Heme</keyword>
<feature type="domain" description="Cytochrome c" evidence="8">
    <location>
        <begin position="150"/>
        <end position="232"/>
    </location>
</feature>